<sequence>MAGNHFKEGERLGEVIEAVLESDLRKLRCKKVDIECMTKAIDIGIEEINAQKLDLKLELKKLSDKIKANNETRKCIEMEDMISVPHFNKYCYCINPCSFFPGKEILLNLLNEESFCVSKSNDFILVGINHLNKTYEIMKQKKKSLLENLEKIYILEKKLMNSIEARRRLEDKNQAAILQKIQKKFSNFEKGTIKS</sequence>
<evidence type="ECO:0000313" key="2">
    <source>
        <dbReference type="EMBL" id="EEA05653.1"/>
    </source>
</evidence>
<dbReference type="VEuPathDB" id="CryptoDB:CMU_026610"/>
<keyword evidence="1" id="KW-0175">Coiled coil</keyword>
<name>B6ABA1_CRYMR</name>
<reference evidence="2" key="1">
    <citation type="submission" date="2008-06" db="EMBL/GenBank/DDBJ databases">
        <authorList>
            <person name="Lorenzi H."/>
            <person name="Inman J."/>
            <person name="Miller J."/>
            <person name="Schobel S."/>
            <person name="Amedeo P."/>
            <person name="Caler E.V."/>
            <person name="da Silva J."/>
        </authorList>
    </citation>
    <scope>NUCLEOTIDE SEQUENCE [LARGE SCALE GENOMIC DNA]</scope>
    <source>
        <strain evidence="2">RN66</strain>
    </source>
</reference>
<dbReference type="AlphaFoldDB" id="B6ABA1"/>
<evidence type="ECO:0008006" key="4">
    <source>
        <dbReference type="Google" id="ProtNLM"/>
    </source>
</evidence>
<dbReference type="GeneID" id="6994835"/>
<keyword evidence="3" id="KW-1185">Reference proteome</keyword>
<gene>
    <name evidence="2" type="ORF">CMU_026610</name>
</gene>
<proteinExistence type="predicted"/>
<evidence type="ECO:0000313" key="3">
    <source>
        <dbReference type="Proteomes" id="UP000001460"/>
    </source>
</evidence>
<evidence type="ECO:0000256" key="1">
    <source>
        <dbReference type="SAM" id="Coils"/>
    </source>
</evidence>
<dbReference type="EMBL" id="DS989727">
    <property type="protein sequence ID" value="EEA05653.1"/>
    <property type="molecule type" value="Genomic_DNA"/>
</dbReference>
<protein>
    <recommendedName>
        <fullName evidence="4">Prefoldin subunit family protein</fullName>
    </recommendedName>
</protein>
<dbReference type="Proteomes" id="UP000001460">
    <property type="component" value="Unassembled WGS sequence"/>
</dbReference>
<dbReference type="OrthoDB" id="10300583at2759"/>
<organism evidence="2 3">
    <name type="scientific">Cryptosporidium muris (strain RN66)</name>
    <dbReference type="NCBI Taxonomy" id="441375"/>
    <lineage>
        <taxon>Eukaryota</taxon>
        <taxon>Sar</taxon>
        <taxon>Alveolata</taxon>
        <taxon>Apicomplexa</taxon>
        <taxon>Conoidasida</taxon>
        <taxon>Coccidia</taxon>
        <taxon>Eucoccidiorida</taxon>
        <taxon>Eimeriorina</taxon>
        <taxon>Cryptosporidiidae</taxon>
        <taxon>Cryptosporidium</taxon>
    </lineage>
</organism>
<feature type="coiled-coil region" evidence="1">
    <location>
        <begin position="45"/>
        <end position="79"/>
    </location>
</feature>
<accession>B6ABA1</accession>
<dbReference type="RefSeq" id="XP_002140002.1">
    <property type="nucleotide sequence ID" value="XM_002139966.1"/>
</dbReference>